<comment type="caution">
    <text evidence="2">The sequence shown here is derived from an EMBL/GenBank/DDBJ whole genome shotgun (WGS) entry which is preliminary data.</text>
</comment>
<proteinExistence type="predicted"/>
<evidence type="ECO:0000256" key="1">
    <source>
        <dbReference type="SAM" id="MobiDB-lite"/>
    </source>
</evidence>
<reference evidence="2 3" key="1">
    <citation type="journal article" date="2019" name="Commun. Biol.">
        <title>The bagworm genome reveals a unique fibroin gene that provides high tensile strength.</title>
        <authorList>
            <person name="Kono N."/>
            <person name="Nakamura H."/>
            <person name="Ohtoshi R."/>
            <person name="Tomita M."/>
            <person name="Numata K."/>
            <person name="Arakawa K."/>
        </authorList>
    </citation>
    <scope>NUCLEOTIDE SEQUENCE [LARGE SCALE GENOMIC DNA]</scope>
</reference>
<dbReference type="Proteomes" id="UP000299102">
    <property type="component" value="Unassembled WGS sequence"/>
</dbReference>
<evidence type="ECO:0000313" key="3">
    <source>
        <dbReference type="Proteomes" id="UP000299102"/>
    </source>
</evidence>
<dbReference type="EMBL" id="BGZK01001375">
    <property type="protein sequence ID" value="GBP78587.1"/>
    <property type="molecule type" value="Genomic_DNA"/>
</dbReference>
<accession>A0A4C1YW23</accession>
<organism evidence="2 3">
    <name type="scientific">Eumeta variegata</name>
    <name type="common">Bagworm moth</name>
    <name type="synonym">Eumeta japonica</name>
    <dbReference type="NCBI Taxonomy" id="151549"/>
    <lineage>
        <taxon>Eukaryota</taxon>
        <taxon>Metazoa</taxon>
        <taxon>Ecdysozoa</taxon>
        <taxon>Arthropoda</taxon>
        <taxon>Hexapoda</taxon>
        <taxon>Insecta</taxon>
        <taxon>Pterygota</taxon>
        <taxon>Neoptera</taxon>
        <taxon>Endopterygota</taxon>
        <taxon>Lepidoptera</taxon>
        <taxon>Glossata</taxon>
        <taxon>Ditrysia</taxon>
        <taxon>Tineoidea</taxon>
        <taxon>Psychidae</taxon>
        <taxon>Oiketicinae</taxon>
        <taxon>Eumeta</taxon>
    </lineage>
</organism>
<protein>
    <submittedName>
        <fullName evidence="2">Uncharacterized protein</fullName>
    </submittedName>
</protein>
<evidence type="ECO:0000313" key="2">
    <source>
        <dbReference type="EMBL" id="GBP78587.1"/>
    </source>
</evidence>
<name>A0A4C1YW23_EUMVA</name>
<keyword evidence="3" id="KW-1185">Reference proteome</keyword>
<dbReference type="AlphaFoldDB" id="A0A4C1YW23"/>
<feature type="region of interest" description="Disordered" evidence="1">
    <location>
        <begin position="1"/>
        <end position="41"/>
    </location>
</feature>
<gene>
    <name evidence="2" type="ORF">EVAR_57155_1</name>
</gene>
<sequence length="105" mass="12213">MRRNYHSSRSRAAPHARRRQQPVAVRTRASRNTNGRGRSESLESIRLVIPTRLTLTTSRSSKLTPNLMSTLSIRCIELSFFFFPEYLQSPNRYRAYPDRGYLAPI</sequence>
<feature type="compositionally biased region" description="Basic residues" evidence="1">
    <location>
        <begin position="1"/>
        <end position="20"/>
    </location>
</feature>